<feature type="compositionally biased region" description="Polar residues" evidence="1">
    <location>
        <begin position="1"/>
        <end position="22"/>
    </location>
</feature>
<evidence type="ECO:0000259" key="3">
    <source>
        <dbReference type="SMART" id="SM00198"/>
    </source>
</evidence>
<evidence type="ECO:0000256" key="2">
    <source>
        <dbReference type="SAM" id="Phobius"/>
    </source>
</evidence>
<protein>
    <recommendedName>
        <fullName evidence="3">SCP domain-containing protein</fullName>
    </recommendedName>
</protein>
<comment type="caution">
    <text evidence="4">The sequence shown here is derived from an EMBL/GenBank/DDBJ whole genome shotgun (WGS) entry which is preliminary data.</text>
</comment>
<reference evidence="4 5" key="1">
    <citation type="submission" date="2024-01" db="EMBL/GenBank/DDBJ databases">
        <authorList>
            <person name="Allen C."/>
            <person name="Tagirdzhanova G."/>
        </authorList>
    </citation>
    <scope>NUCLEOTIDE SEQUENCE [LARGE SCALE GENOMIC DNA]</scope>
</reference>
<name>A0ABP0CJ21_9PEZI</name>
<dbReference type="Proteomes" id="UP001642406">
    <property type="component" value="Unassembled WGS sequence"/>
</dbReference>
<proteinExistence type="predicted"/>
<dbReference type="Gene3D" id="3.40.33.10">
    <property type="entry name" value="CAP"/>
    <property type="match status" value="1"/>
</dbReference>
<sequence>MTAISSQTATASKLGTSQTNDIQPVITPGSQPLDRLLALRAAATTITVAAPLPSSAPEYVSDKIFTSAILNSTNFFRSEHNATAIVWNATIARFADEYLTNDTDCTFAHSGGPYGENIAVGYQSVQSAVDAWGNERSEYNYNSPGFTEATGHFTQLVWKDSLTVGCGRKLCGGKADGSKSTGWFLVCEYWPRGNVIGQFAQEVGRQTNGTGSDGDGEPSIAAGRPAAGVIMAAVIVFLLISVAFVNDIRLTLAEDDT</sequence>
<organism evidence="4 5">
    <name type="scientific">Sporothrix bragantina</name>
    <dbReference type="NCBI Taxonomy" id="671064"/>
    <lineage>
        <taxon>Eukaryota</taxon>
        <taxon>Fungi</taxon>
        <taxon>Dikarya</taxon>
        <taxon>Ascomycota</taxon>
        <taxon>Pezizomycotina</taxon>
        <taxon>Sordariomycetes</taxon>
        <taxon>Sordariomycetidae</taxon>
        <taxon>Ophiostomatales</taxon>
        <taxon>Ophiostomataceae</taxon>
        <taxon>Sporothrix</taxon>
    </lineage>
</organism>
<dbReference type="EMBL" id="CAWUHC010000096">
    <property type="protein sequence ID" value="CAK7231600.1"/>
    <property type="molecule type" value="Genomic_DNA"/>
</dbReference>
<keyword evidence="5" id="KW-1185">Reference proteome</keyword>
<accession>A0ABP0CJ21</accession>
<evidence type="ECO:0000313" key="4">
    <source>
        <dbReference type="EMBL" id="CAK7231600.1"/>
    </source>
</evidence>
<dbReference type="InterPro" id="IPR014044">
    <property type="entry name" value="CAP_dom"/>
</dbReference>
<dbReference type="PRINTS" id="PR00837">
    <property type="entry name" value="V5TPXLIKE"/>
</dbReference>
<dbReference type="SMART" id="SM00198">
    <property type="entry name" value="SCP"/>
    <property type="match status" value="1"/>
</dbReference>
<dbReference type="SUPFAM" id="SSF55797">
    <property type="entry name" value="PR-1-like"/>
    <property type="match status" value="1"/>
</dbReference>
<feature type="region of interest" description="Disordered" evidence="1">
    <location>
        <begin position="1"/>
        <end position="27"/>
    </location>
</feature>
<feature type="domain" description="SCP" evidence="3">
    <location>
        <begin position="64"/>
        <end position="197"/>
    </location>
</feature>
<evidence type="ECO:0000256" key="1">
    <source>
        <dbReference type="SAM" id="MobiDB-lite"/>
    </source>
</evidence>
<feature type="transmembrane region" description="Helical" evidence="2">
    <location>
        <begin position="226"/>
        <end position="245"/>
    </location>
</feature>
<dbReference type="PROSITE" id="PS01009">
    <property type="entry name" value="CRISP_1"/>
    <property type="match status" value="1"/>
</dbReference>
<gene>
    <name evidence="4" type="ORF">SBRCBS47491_007988</name>
</gene>
<keyword evidence="2" id="KW-1133">Transmembrane helix</keyword>
<dbReference type="InterPro" id="IPR035940">
    <property type="entry name" value="CAP_sf"/>
</dbReference>
<evidence type="ECO:0000313" key="5">
    <source>
        <dbReference type="Proteomes" id="UP001642406"/>
    </source>
</evidence>
<dbReference type="PANTHER" id="PTHR10334">
    <property type="entry name" value="CYSTEINE-RICH SECRETORY PROTEIN-RELATED"/>
    <property type="match status" value="1"/>
</dbReference>
<keyword evidence="2" id="KW-0472">Membrane</keyword>
<dbReference type="InterPro" id="IPR018244">
    <property type="entry name" value="Allrgn_V5/Tpx1_CS"/>
</dbReference>
<keyword evidence="2" id="KW-0812">Transmembrane</keyword>
<dbReference type="InterPro" id="IPR001283">
    <property type="entry name" value="CRISP-related"/>
</dbReference>
<dbReference type="Pfam" id="PF00188">
    <property type="entry name" value="CAP"/>
    <property type="match status" value="1"/>
</dbReference>